<evidence type="ECO:0000313" key="4">
    <source>
        <dbReference type="Proteomes" id="UP000824107"/>
    </source>
</evidence>
<evidence type="ECO:0000259" key="2">
    <source>
        <dbReference type="Pfam" id="PF07007"/>
    </source>
</evidence>
<feature type="domain" description="Lysozyme inhibitor LprI-like N-terminal" evidence="2">
    <location>
        <begin position="34"/>
        <end position="121"/>
    </location>
</feature>
<reference evidence="3" key="1">
    <citation type="submission" date="2020-10" db="EMBL/GenBank/DDBJ databases">
        <authorList>
            <person name="Gilroy R."/>
        </authorList>
    </citation>
    <scope>NUCLEOTIDE SEQUENCE</scope>
    <source>
        <strain evidence="3">ChiW3-316</strain>
    </source>
</reference>
<dbReference type="InterPro" id="IPR009739">
    <property type="entry name" value="LprI-like_N"/>
</dbReference>
<gene>
    <name evidence="3" type="ORF">IAD20_00885</name>
</gene>
<organism evidence="3 4">
    <name type="scientific">Candidatus Scatocola faecipullorum</name>
    <dbReference type="NCBI Taxonomy" id="2840917"/>
    <lineage>
        <taxon>Bacteria</taxon>
        <taxon>Pseudomonadati</taxon>
        <taxon>Pseudomonadota</taxon>
        <taxon>Alphaproteobacteria</taxon>
        <taxon>Rhodospirillales</taxon>
        <taxon>Rhodospirillaceae</taxon>
        <taxon>Rhodospirillaceae incertae sedis</taxon>
        <taxon>Candidatus Scatocola</taxon>
    </lineage>
</organism>
<reference evidence="3" key="2">
    <citation type="journal article" date="2021" name="PeerJ">
        <title>Extensive microbial diversity within the chicken gut microbiome revealed by metagenomics and culture.</title>
        <authorList>
            <person name="Gilroy R."/>
            <person name="Ravi A."/>
            <person name="Getino M."/>
            <person name="Pursley I."/>
            <person name="Horton D.L."/>
            <person name="Alikhan N.F."/>
            <person name="Baker D."/>
            <person name="Gharbi K."/>
            <person name="Hall N."/>
            <person name="Watson M."/>
            <person name="Adriaenssens E.M."/>
            <person name="Foster-Nyarko E."/>
            <person name="Jarju S."/>
            <person name="Secka A."/>
            <person name="Antonio M."/>
            <person name="Oren A."/>
            <person name="Chaudhuri R.R."/>
            <person name="La Ragione R."/>
            <person name="Hildebrand F."/>
            <person name="Pallen M.J."/>
        </authorList>
    </citation>
    <scope>NUCLEOTIDE SEQUENCE</scope>
    <source>
        <strain evidence="3">ChiW3-316</strain>
    </source>
</reference>
<sequence length="137" mass="15785">MRKNIGCLVVAAAAVFASGAKADLYQECLDKHYMSDNEMAGCNEAEADRIMGEIRKRMNSIAATSYFNNWNSSRKDFTQLLDNWVEFRDKYCDLYGYTYTQDLGTISNLQRTKCQIDMNKRFLDDVEAIVKIYQENA</sequence>
<dbReference type="EMBL" id="DVNC01000010">
    <property type="protein sequence ID" value="HIU52617.1"/>
    <property type="molecule type" value="Genomic_DNA"/>
</dbReference>
<dbReference type="Proteomes" id="UP000824107">
    <property type="component" value="Unassembled WGS sequence"/>
</dbReference>
<feature type="signal peptide" evidence="1">
    <location>
        <begin position="1"/>
        <end position="22"/>
    </location>
</feature>
<feature type="chain" id="PRO_5038623808" evidence="1">
    <location>
        <begin position="23"/>
        <end position="137"/>
    </location>
</feature>
<proteinExistence type="predicted"/>
<comment type="caution">
    <text evidence="3">The sequence shown here is derived from an EMBL/GenBank/DDBJ whole genome shotgun (WGS) entry which is preliminary data.</text>
</comment>
<name>A0A9D1M2X7_9PROT</name>
<accession>A0A9D1M2X7</accession>
<evidence type="ECO:0000313" key="3">
    <source>
        <dbReference type="EMBL" id="HIU52617.1"/>
    </source>
</evidence>
<dbReference type="AlphaFoldDB" id="A0A9D1M2X7"/>
<evidence type="ECO:0000256" key="1">
    <source>
        <dbReference type="SAM" id="SignalP"/>
    </source>
</evidence>
<dbReference type="Pfam" id="PF07007">
    <property type="entry name" value="LprI"/>
    <property type="match status" value="1"/>
</dbReference>
<dbReference type="Gene3D" id="1.20.1270.180">
    <property type="match status" value="1"/>
</dbReference>
<protein>
    <submittedName>
        <fullName evidence="3">DUF1311 domain-containing protein</fullName>
    </submittedName>
</protein>
<keyword evidence="1" id="KW-0732">Signal</keyword>